<dbReference type="Proteomes" id="UP000183832">
    <property type="component" value="Unassembled WGS sequence"/>
</dbReference>
<keyword evidence="3 7" id="KW-0808">Transferase</keyword>
<evidence type="ECO:0000256" key="1">
    <source>
        <dbReference type="ARBA" id="ARBA00007229"/>
    </source>
</evidence>
<evidence type="ECO:0000256" key="5">
    <source>
        <dbReference type="ARBA" id="ARBA00022777"/>
    </source>
</evidence>
<dbReference type="STRING" id="568069.A0A1J1HT47"/>
<keyword evidence="6 7" id="KW-0067">ATP-binding</keyword>
<keyword evidence="4 7" id="KW-0547">Nucleotide-binding</keyword>
<dbReference type="GO" id="GO:0005634">
    <property type="term" value="C:nucleus"/>
    <property type="evidence" value="ECO:0007669"/>
    <property type="project" value="TreeGrafter"/>
</dbReference>
<comment type="catalytic activity">
    <reaction evidence="7">
        <text>1D-myo-inositol 1,3,4,5,6-pentakisphosphate + ATP = 1D-myo-inositol hexakisphosphate + ADP + H(+)</text>
        <dbReference type="Rhea" id="RHEA:20313"/>
        <dbReference type="ChEBI" id="CHEBI:15378"/>
        <dbReference type="ChEBI" id="CHEBI:30616"/>
        <dbReference type="ChEBI" id="CHEBI:57733"/>
        <dbReference type="ChEBI" id="CHEBI:58130"/>
        <dbReference type="ChEBI" id="CHEBI:456216"/>
        <dbReference type="EC" id="2.7.1.158"/>
    </reaction>
</comment>
<dbReference type="InterPro" id="IPR043001">
    <property type="entry name" value="IP5_2-K_N_lobe"/>
</dbReference>
<dbReference type="GO" id="GO:0005524">
    <property type="term" value="F:ATP binding"/>
    <property type="evidence" value="ECO:0007669"/>
    <property type="project" value="UniProtKB-KW"/>
</dbReference>
<comment type="function">
    <text evidence="7">Phosphorylates Ins(1,3,4,5,6)P5 at position 2 to form Ins(1,2,3,4,5,6)P6 (InsP6 or phytate).</text>
</comment>
<proteinExistence type="inferred from homology"/>
<gene>
    <name evidence="8" type="ORF">CLUMA_CG004856</name>
</gene>
<dbReference type="PANTHER" id="PTHR14456">
    <property type="entry name" value="INOSITOL POLYPHOSPHATE KINASE 1"/>
    <property type="match status" value="1"/>
</dbReference>
<reference evidence="8 9" key="1">
    <citation type="submission" date="2015-04" db="EMBL/GenBank/DDBJ databases">
        <authorList>
            <person name="Syromyatnikov M.Y."/>
            <person name="Popov V.N."/>
        </authorList>
    </citation>
    <scope>NUCLEOTIDE SEQUENCE [LARGE SCALE GENOMIC DNA]</scope>
</reference>
<comment type="domain">
    <text evidence="7">The EXKPK motif is conserved in inositol-pentakisphosphate 2-kinases of both family 1 and 2.</text>
</comment>
<dbReference type="Pfam" id="PF06090">
    <property type="entry name" value="Ins_P5_2-kin"/>
    <property type="match status" value="1"/>
</dbReference>
<name>A0A1J1HT47_9DIPT</name>
<keyword evidence="5 7" id="KW-0418">Kinase</keyword>
<dbReference type="InterPro" id="IPR009286">
    <property type="entry name" value="Ins_P5_2-kin"/>
</dbReference>
<evidence type="ECO:0000256" key="7">
    <source>
        <dbReference type="RuleBase" id="RU364126"/>
    </source>
</evidence>
<dbReference type="EMBL" id="CVRI01000020">
    <property type="protein sequence ID" value="CRK91171.1"/>
    <property type="molecule type" value="Genomic_DNA"/>
</dbReference>
<accession>A0A1J1HT47</accession>
<dbReference type="Gene3D" id="3.30.200.110">
    <property type="entry name" value="Inositol-pentakisphosphate 2-kinase, N-lobe"/>
    <property type="match status" value="1"/>
</dbReference>
<dbReference type="GO" id="GO:0032958">
    <property type="term" value="P:inositol phosphate biosynthetic process"/>
    <property type="evidence" value="ECO:0007669"/>
    <property type="project" value="TreeGrafter"/>
</dbReference>
<protein>
    <recommendedName>
        <fullName evidence="2 7">Inositol-pentakisphosphate 2-kinase</fullName>
        <ecNumber evidence="2 7">2.7.1.158</ecNumber>
    </recommendedName>
</protein>
<evidence type="ECO:0000256" key="4">
    <source>
        <dbReference type="ARBA" id="ARBA00022741"/>
    </source>
</evidence>
<dbReference type="AlphaFoldDB" id="A0A1J1HT47"/>
<sequence length="464" mass="54102">MYNKVIASNNNNDCEVEEFIIKLNTENLSAFLSYRDEGNMNIVVSVNSQENEEKRVIRFKKILADDKAKCLDFADHKHELINFVNFEQLLQKYFDNADKFTVVPKIVFLDVDVTDLNNFLKHDRPVSRQKAVIGSNFGLLYRDVAFLPKEIYTGNQPVNGTFKDTSTFCIEIKAKQGYLINDEETLCVRKCRYCFYQYLKLKNEKINSVSSYCPIDLFSGTPERINRAIKGLMKNPQNNFKVFCDGKIVYNEYLKCQSSLHKILTNLFPNVERTERKEILFVSLIRKILLKDFSFCDKNVEVSSFDDDDENIHLRNCSMYEAWKSLPTNCILNSILKTQLLVSENFSEMEILDKSKEPINYDVNDQTILQNYKIGSTALDCSIMLTFRRTTPTITTSECVNDTNHYITLKGPRGFYENFIVNATIVDLDLKKDSIAHFRKYKKQYHESKLAYFDFMEKHSKQNN</sequence>
<comment type="similarity">
    <text evidence="1">Belongs to the IPK1 type 2 family.</text>
</comment>
<dbReference type="OrthoDB" id="272370at2759"/>
<dbReference type="EC" id="2.7.1.158" evidence="2 7"/>
<organism evidence="8 9">
    <name type="scientific">Clunio marinus</name>
    <dbReference type="NCBI Taxonomy" id="568069"/>
    <lineage>
        <taxon>Eukaryota</taxon>
        <taxon>Metazoa</taxon>
        <taxon>Ecdysozoa</taxon>
        <taxon>Arthropoda</taxon>
        <taxon>Hexapoda</taxon>
        <taxon>Insecta</taxon>
        <taxon>Pterygota</taxon>
        <taxon>Neoptera</taxon>
        <taxon>Endopterygota</taxon>
        <taxon>Diptera</taxon>
        <taxon>Nematocera</taxon>
        <taxon>Chironomoidea</taxon>
        <taxon>Chironomidae</taxon>
        <taxon>Clunio</taxon>
    </lineage>
</organism>
<evidence type="ECO:0000313" key="8">
    <source>
        <dbReference type="EMBL" id="CRK91171.1"/>
    </source>
</evidence>
<evidence type="ECO:0000256" key="3">
    <source>
        <dbReference type="ARBA" id="ARBA00022679"/>
    </source>
</evidence>
<dbReference type="PANTHER" id="PTHR14456:SF2">
    <property type="entry name" value="INOSITOL-PENTAKISPHOSPHATE 2-KINASE"/>
    <property type="match status" value="1"/>
</dbReference>
<evidence type="ECO:0000256" key="2">
    <source>
        <dbReference type="ARBA" id="ARBA00012023"/>
    </source>
</evidence>
<keyword evidence="9" id="KW-1185">Reference proteome</keyword>
<dbReference type="GO" id="GO:0035299">
    <property type="term" value="F:inositol-1,3,4,5,6-pentakisphosphate 2-kinase activity"/>
    <property type="evidence" value="ECO:0007669"/>
    <property type="project" value="UniProtKB-EC"/>
</dbReference>
<evidence type="ECO:0000313" key="9">
    <source>
        <dbReference type="Proteomes" id="UP000183832"/>
    </source>
</evidence>
<evidence type="ECO:0000256" key="6">
    <source>
        <dbReference type="ARBA" id="ARBA00022840"/>
    </source>
</evidence>